<proteinExistence type="predicted"/>
<comment type="caution">
    <text evidence="1">The sequence shown here is derived from an EMBL/GenBank/DDBJ whole genome shotgun (WGS) entry which is preliminary data.</text>
</comment>
<accession>A0ABV0TPT5</accession>
<organism evidence="1 2">
    <name type="scientific">Ilyodon furcidens</name>
    <name type="common">goldbreast splitfin</name>
    <dbReference type="NCBI Taxonomy" id="33524"/>
    <lineage>
        <taxon>Eukaryota</taxon>
        <taxon>Metazoa</taxon>
        <taxon>Chordata</taxon>
        <taxon>Craniata</taxon>
        <taxon>Vertebrata</taxon>
        <taxon>Euteleostomi</taxon>
        <taxon>Actinopterygii</taxon>
        <taxon>Neopterygii</taxon>
        <taxon>Teleostei</taxon>
        <taxon>Neoteleostei</taxon>
        <taxon>Acanthomorphata</taxon>
        <taxon>Ovalentaria</taxon>
        <taxon>Atherinomorphae</taxon>
        <taxon>Cyprinodontiformes</taxon>
        <taxon>Goodeidae</taxon>
        <taxon>Ilyodon</taxon>
    </lineage>
</organism>
<gene>
    <name evidence="1" type="ORF">ILYODFUR_030710</name>
</gene>
<reference evidence="1 2" key="1">
    <citation type="submission" date="2021-06" db="EMBL/GenBank/DDBJ databases">
        <authorList>
            <person name="Palmer J.M."/>
        </authorList>
    </citation>
    <scope>NUCLEOTIDE SEQUENCE [LARGE SCALE GENOMIC DNA]</scope>
    <source>
        <strain evidence="2">if_2019</strain>
        <tissue evidence="1">Muscle</tissue>
    </source>
</reference>
<keyword evidence="2" id="KW-1185">Reference proteome</keyword>
<protein>
    <submittedName>
        <fullName evidence="1">Uncharacterized protein</fullName>
    </submittedName>
</protein>
<dbReference type="EMBL" id="JAHRIQ010039374">
    <property type="protein sequence ID" value="MEQ2234320.1"/>
    <property type="molecule type" value="Genomic_DNA"/>
</dbReference>
<sequence>MSLFDQHFVCSPSSIKVVQLQFFLFTQTLTDTVIQAAKKVISQAGGPTARQRSCLMDSSNSAAKIISCPDLQSCRVGARARNTCKQHVCSFHTQAKGSCEY</sequence>
<name>A0ABV0TPT5_9TELE</name>
<evidence type="ECO:0000313" key="2">
    <source>
        <dbReference type="Proteomes" id="UP001482620"/>
    </source>
</evidence>
<dbReference type="Proteomes" id="UP001482620">
    <property type="component" value="Unassembled WGS sequence"/>
</dbReference>
<evidence type="ECO:0000313" key="1">
    <source>
        <dbReference type="EMBL" id="MEQ2234320.1"/>
    </source>
</evidence>